<reference evidence="5 6" key="2">
    <citation type="journal article" date="2012" name="BMC Genomics">
        <title>The genome of Pelobacter carbinolicus reveals surprising metabolic capabilities and physiological features.</title>
        <authorList>
            <person name="Aklujkar M."/>
            <person name="Haveman S.A."/>
            <person name="Didonato R.Jr."/>
            <person name="Chertkov O."/>
            <person name="Han C.S."/>
            <person name="Land M.L."/>
            <person name="Brown P."/>
            <person name="Lovley D.R."/>
        </authorList>
    </citation>
    <scope>NUCLEOTIDE SEQUENCE [LARGE SCALE GENOMIC DNA]</scope>
    <source>
        <strain evidence="6">DSM 2380 / NBRC 103641 / GraBd1</strain>
    </source>
</reference>
<reference evidence="6" key="1">
    <citation type="submission" date="2005-10" db="EMBL/GenBank/DDBJ databases">
        <title>Complete sequence of Pelobacter carbinolicus DSM 2380.</title>
        <authorList>
            <person name="Copeland A."/>
            <person name="Lucas S."/>
            <person name="Lapidus A."/>
            <person name="Barry K."/>
            <person name="Detter J.C."/>
            <person name="Glavina T."/>
            <person name="Hammon N."/>
            <person name="Israni S."/>
            <person name="Pitluck S."/>
            <person name="Chertkov O."/>
            <person name="Schmutz J."/>
            <person name="Larimer F."/>
            <person name="Land M."/>
            <person name="Kyrpides N."/>
            <person name="Ivanova N."/>
            <person name="Richardson P."/>
        </authorList>
    </citation>
    <scope>NUCLEOTIDE SEQUENCE [LARGE SCALE GENOMIC DNA]</scope>
    <source>
        <strain evidence="6">DSM 2380 / NBRC 103641 / GraBd1</strain>
    </source>
</reference>
<dbReference type="RefSeq" id="WP_011340948.1">
    <property type="nucleotide sequence ID" value="NC_007498.2"/>
</dbReference>
<accession>Q3A583</accession>
<dbReference type="Pfam" id="PF00990">
    <property type="entry name" value="GGDEF"/>
    <property type="match status" value="1"/>
</dbReference>
<dbReference type="OrthoDB" id="9813903at2"/>
<dbReference type="PROSITE" id="PS51833">
    <property type="entry name" value="HDOD"/>
    <property type="match status" value="1"/>
</dbReference>
<dbReference type="STRING" id="338963.Pcar_1225"/>
<dbReference type="SUPFAM" id="SSF55073">
    <property type="entry name" value="Nucleotide cyclase"/>
    <property type="match status" value="1"/>
</dbReference>
<dbReference type="PANTHER" id="PTHR45138">
    <property type="entry name" value="REGULATORY COMPONENTS OF SENSORY TRANSDUCTION SYSTEM"/>
    <property type="match status" value="1"/>
</dbReference>
<feature type="domain" description="GGDEF" evidence="3">
    <location>
        <begin position="381"/>
        <end position="516"/>
    </location>
</feature>
<dbReference type="Gene3D" id="1.10.3210.10">
    <property type="entry name" value="Hypothetical protein af1432"/>
    <property type="match status" value="1"/>
</dbReference>
<dbReference type="InterPro" id="IPR050469">
    <property type="entry name" value="Diguanylate_Cyclase"/>
</dbReference>
<evidence type="ECO:0000259" key="3">
    <source>
        <dbReference type="PROSITE" id="PS50887"/>
    </source>
</evidence>
<dbReference type="EC" id="2.7.7.65" evidence="1"/>
<dbReference type="eggNOG" id="COG1639">
    <property type="taxonomic scope" value="Bacteria"/>
</dbReference>
<proteinExistence type="predicted"/>
<evidence type="ECO:0000256" key="1">
    <source>
        <dbReference type="ARBA" id="ARBA00012528"/>
    </source>
</evidence>
<dbReference type="FunFam" id="3.30.70.270:FF:000001">
    <property type="entry name" value="Diguanylate cyclase domain protein"/>
    <property type="match status" value="1"/>
</dbReference>
<gene>
    <name evidence="5" type="ordered locus">Pcar_1225</name>
</gene>
<organism evidence="5 6">
    <name type="scientific">Syntrophotalea carbinolica (strain DSM 2380 / NBRC 103641 / GraBd1)</name>
    <name type="common">Pelobacter carbinolicus</name>
    <dbReference type="NCBI Taxonomy" id="338963"/>
    <lineage>
        <taxon>Bacteria</taxon>
        <taxon>Pseudomonadati</taxon>
        <taxon>Thermodesulfobacteriota</taxon>
        <taxon>Desulfuromonadia</taxon>
        <taxon>Desulfuromonadales</taxon>
        <taxon>Syntrophotaleaceae</taxon>
        <taxon>Syntrophotalea</taxon>
    </lineage>
</organism>
<dbReference type="PROSITE" id="PS50887">
    <property type="entry name" value="GGDEF"/>
    <property type="match status" value="1"/>
</dbReference>
<protein>
    <recommendedName>
        <fullName evidence="1">diguanylate cyclase</fullName>
        <ecNumber evidence="1">2.7.7.65</ecNumber>
    </recommendedName>
</protein>
<dbReference type="InterPro" id="IPR013976">
    <property type="entry name" value="HDOD"/>
</dbReference>
<dbReference type="Pfam" id="PF08668">
    <property type="entry name" value="HDOD"/>
    <property type="match status" value="1"/>
</dbReference>
<dbReference type="InterPro" id="IPR000160">
    <property type="entry name" value="GGDEF_dom"/>
</dbReference>
<feature type="domain" description="HDOD" evidence="4">
    <location>
        <begin position="28"/>
        <end position="222"/>
    </location>
</feature>
<evidence type="ECO:0000259" key="4">
    <source>
        <dbReference type="PROSITE" id="PS51833"/>
    </source>
</evidence>
<dbReference type="EMBL" id="CP000142">
    <property type="protein sequence ID" value="ABA88474.1"/>
    <property type="molecule type" value="Genomic_DNA"/>
</dbReference>
<name>Q3A583_SYNC1</name>
<dbReference type="AlphaFoldDB" id="Q3A583"/>
<keyword evidence="6" id="KW-1185">Reference proteome</keyword>
<dbReference type="InterPro" id="IPR043128">
    <property type="entry name" value="Rev_trsase/Diguanyl_cyclase"/>
</dbReference>
<dbReference type="HOGENOM" id="CLU_019124_1_0_7"/>
<dbReference type="Gene3D" id="3.30.70.270">
    <property type="match status" value="1"/>
</dbReference>
<dbReference type="CDD" id="cd01949">
    <property type="entry name" value="GGDEF"/>
    <property type="match status" value="1"/>
</dbReference>
<dbReference type="NCBIfam" id="TIGR00254">
    <property type="entry name" value="GGDEF"/>
    <property type="match status" value="1"/>
</dbReference>
<evidence type="ECO:0000313" key="5">
    <source>
        <dbReference type="EMBL" id="ABA88474.1"/>
    </source>
</evidence>
<evidence type="ECO:0000313" key="6">
    <source>
        <dbReference type="Proteomes" id="UP000002534"/>
    </source>
</evidence>
<dbReference type="KEGG" id="pca:Pcar_1225"/>
<comment type="catalytic activity">
    <reaction evidence="2">
        <text>2 GTP = 3',3'-c-di-GMP + 2 diphosphate</text>
        <dbReference type="Rhea" id="RHEA:24898"/>
        <dbReference type="ChEBI" id="CHEBI:33019"/>
        <dbReference type="ChEBI" id="CHEBI:37565"/>
        <dbReference type="ChEBI" id="CHEBI:58805"/>
        <dbReference type="EC" id="2.7.7.65"/>
    </reaction>
</comment>
<dbReference type="PANTHER" id="PTHR45138:SF9">
    <property type="entry name" value="DIGUANYLATE CYCLASE DGCM-RELATED"/>
    <property type="match status" value="1"/>
</dbReference>
<dbReference type="GO" id="GO:0016787">
    <property type="term" value="F:hydrolase activity"/>
    <property type="evidence" value="ECO:0007669"/>
    <property type="project" value="UniProtKB-KW"/>
</dbReference>
<keyword evidence="5" id="KW-0378">Hydrolase</keyword>
<dbReference type="Proteomes" id="UP000002534">
    <property type="component" value="Chromosome"/>
</dbReference>
<dbReference type="GO" id="GO:0052621">
    <property type="term" value="F:diguanylate cyclase activity"/>
    <property type="evidence" value="ECO:0007669"/>
    <property type="project" value="UniProtKB-EC"/>
</dbReference>
<dbReference type="SUPFAM" id="SSF109604">
    <property type="entry name" value="HD-domain/PDEase-like"/>
    <property type="match status" value="1"/>
</dbReference>
<evidence type="ECO:0000256" key="2">
    <source>
        <dbReference type="ARBA" id="ARBA00034247"/>
    </source>
</evidence>
<dbReference type="eggNOG" id="COG3706">
    <property type="taxonomic scope" value="Bacteria"/>
</dbReference>
<dbReference type="SMART" id="SM00267">
    <property type="entry name" value="GGDEF"/>
    <property type="match status" value="1"/>
</dbReference>
<sequence>MDFSDFENSPAGEKIAAIESIIQGHLDLPTPPNVVFRLLEVVRNDEHSFLEIGNIISKDPSLTARMMKIANSSLFGFGGKIKTIENALTVLGINVTRNIALSFMIMDSLAAPDSDLFDMDYFWKRAITAAVAAEMLASHIRGSGADAFLSGLLKDIGVLVMYQRMEMEYKQILLLKAYAGSASYPIERELLGFDHGQLTGLMLKQWGLPENIYRPIFHHHDEVRYDSPHGDQAAILQFADQLSSLYHGAADPSVLEELHRTLEHRYALDSQTIRQLVDSLAERTVEILSYFDIDPGEMKPLSRLLQEANYELGKRSLSYEQMVGELRQTQEESQQCINKLLDANKSLRKLAYRDELTGLYNQRFFLTEMDKELARAKRYGYSLSLVFFDVDFFKNINDTHGHLAGDAVLRHVSAKVTSCVRSCDTVVRYGGDEFAIIMPETDQGDLAIFTERLRFEVEKMLVPMNGKTIAVTISIGGTSFDGRDESVTRYVLLNVADQAIYQSKKLGRNTVTIQSVA</sequence>
<dbReference type="InterPro" id="IPR029787">
    <property type="entry name" value="Nucleotide_cyclase"/>
</dbReference>